<dbReference type="InterPro" id="IPR002941">
    <property type="entry name" value="DNA_methylase_N4/N6"/>
</dbReference>
<organism evidence="6 7">
    <name type="scientific">Algisphaera agarilytica</name>
    <dbReference type="NCBI Taxonomy" id="1385975"/>
    <lineage>
        <taxon>Bacteria</taxon>
        <taxon>Pseudomonadati</taxon>
        <taxon>Planctomycetota</taxon>
        <taxon>Phycisphaerae</taxon>
        <taxon>Phycisphaerales</taxon>
        <taxon>Phycisphaeraceae</taxon>
        <taxon>Algisphaera</taxon>
    </lineage>
</organism>
<dbReference type="GO" id="GO:0032259">
    <property type="term" value="P:methylation"/>
    <property type="evidence" value="ECO:0007669"/>
    <property type="project" value="UniProtKB-KW"/>
</dbReference>
<dbReference type="GO" id="GO:0008170">
    <property type="term" value="F:N-methyltransferase activity"/>
    <property type="evidence" value="ECO:0007669"/>
    <property type="project" value="InterPro"/>
</dbReference>
<protein>
    <recommendedName>
        <fullName evidence="3">Methyltransferase</fullName>
        <ecNumber evidence="3">2.1.1.-</ecNumber>
    </recommendedName>
</protein>
<evidence type="ECO:0000256" key="1">
    <source>
        <dbReference type="ARBA" id="ARBA00022603"/>
    </source>
</evidence>
<dbReference type="EC" id="2.1.1.-" evidence="3"/>
<keyword evidence="7" id="KW-1185">Reference proteome</keyword>
<gene>
    <name evidence="6" type="ORF">HNQ40_000998</name>
</gene>
<evidence type="ECO:0000256" key="3">
    <source>
        <dbReference type="RuleBase" id="RU362026"/>
    </source>
</evidence>
<dbReference type="Proteomes" id="UP000541810">
    <property type="component" value="Unassembled WGS sequence"/>
</dbReference>
<dbReference type="SUPFAM" id="SSF53335">
    <property type="entry name" value="S-adenosyl-L-methionine-dependent methyltransferases"/>
    <property type="match status" value="1"/>
</dbReference>
<dbReference type="RefSeq" id="WP_184676778.1">
    <property type="nucleotide sequence ID" value="NZ_JACHGY010000001.1"/>
</dbReference>
<dbReference type="EMBL" id="JACHGY010000001">
    <property type="protein sequence ID" value="MBB6429192.1"/>
    <property type="molecule type" value="Genomic_DNA"/>
</dbReference>
<dbReference type="GO" id="GO:0003677">
    <property type="term" value="F:DNA binding"/>
    <property type="evidence" value="ECO:0007669"/>
    <property type="project" value="InterPro"/>
</dbReference>
<feature type="region of interest" description="Disordered" evidence="4">
    <location>
        <begin position="252"/>
        <end position="330"/>
    </location>
</feature>
<evidence type="ECO:0000313" key="7">
    <source>
        <dbReference type="Proteomes" id="UP000541810"/>
    </source>
</evidence>
<proteinExistence type="inferred from homology"/>
<comment type="caution">
    <text evidence="6">The sequence shown here is derived from an EMBL/GenBank/DDBJ whole genome shotgun (WGS) entry which is preliminary data.</text>
</comment>
<feature type="compositionally biased region" description="Basic residues" evidence="4">
    <location>
        <begin position="300"/>
        <end position="310"/>
    </location>
</feature>
<dbReference type="PRINTS" id="PR00508">
    <property type="entry name" value="S21N4MTFRASE"/>
</dbReference>
<dbReference type="Gene3D" id="3.40.50.150">
    <property type="entry name" value="Vaccinia Virus protein VP39"/>
    <property type="match status" value="1"/>
</dbReference>
<evidence type="ECO:0000313" key="6">
    <source>
        <dbReference type="EMBL" id="MBB6429192.1"/>
    </source>
</evidence>
<feature type="compositionally biased region" description="Basic and acidic residues" evidence="4">
    <location>
        <begin position="318"/>
        <end position="330"/>
    </location>
</feature>
<evidence type="ECO:0000259" key="5">
    <source>
        <dbReference type="Pfam" id="PF01555"/>
    </source>
</evidence>
<dbReference type="Pfam" id="PF01555">
    <property type="entry name" value="N6_N4_Mtase"/>
    <property type="match status" value="1"/>
</dbReference>
<dbReference type="InterPro" id="IPR001091">
    <property type="entry name" value="RM_Methyltransferase"/>
</dbReference>
<sequence>MPRWRSHFEDLVAGRRRHLLINGSCLEALQAMPPEVIDCCAVDPPYGMDYRGFENQRSAIANDKHPYIWFLGETFRVLKPSAALACFHVERLQDRWKMAIETAGFRCHNQFIWDKGHGGMGDTARALAPCDERAWIASKGRWRLPNGRPDNILRCANIPPGKRHHSTEKPVEVMAYLIKALCRSGGIVIDPTMGSGSTGVAALRHGYRFIGIELDPGNFAVAKKRIDDELRAKARRPKPKLARMSHAYPVHAGVVVDEKKPSRPGANRANIPSAPDLLQLRASVHGPDSSRSPLGQARRSTSRWRVHSRLPSHPPSADGEHGSGDRERSCDHFDHRTVPFGCDREGFLDSTRQLAAGMRKTSAISTEVIQ</sequence>
<reference evidence="6 7" key="1">
    <citation type="submission" date="2020-08" db="EMBL/GenBank/DDBJ databases">
        <title>Genomic Encyclopedia of Type Strains, Phase IV (KMG-IV): sequencing the most valuable type-strain genomes for metagenomic binning, comparative biology and taxonomic classification.</title>
        <authorList>
            <person name="Goeker M."/>
        </authorList>
    </citation>
    <scope>NUCLEOTIDE SEQUENCE [LARGE SCALE GENOMIC DNA]</scope>
    <source>
        <strain evidence="6 7">DSM 103725</strain>
    </source>
</reference>
<evidence type="ECO:0000256" key="2">
    <source>
        <dbReference type="ARBA" id="ARBA00022679"/>
    </source>
</evidence>
<keyword evidence="2" id="KW-0808">Transferase</keyword>
<dbReference type="AlphaFoldDB" id="A0A7X0H4L2"/>
<feature type="domain" description="DNA methylase N-4/N-6" evidence="5">
    <location>
        <begin position="37"/>
        <end position="223"/>
    </location>
</feature>
<accession>A0A7X0H4L2</accession>
<evidence type="ECO:0000256" key="4">
    <source>
        <dbReference type="SAM" id="MobiDB-lite"/>
    </source>
</evidence>
<comment type="similarity">
    <text evidence="3">Belongs to the N(4)/N(6)-methyltransferase family.</text>
</comment>
<name>A0A7X0H4L2_9BACT</name>
<dbReference type="InterPro" id="IPR029063">
    <property type="entry name" value="SAM-dependent_MTases_sf"/>
</dbReference>
<keyword evidence="1 6" id="KW-0489">Methyltransferase</keyword>